<dbReference type="EMBL" id="AJ937316">
    <property type="protein sequence ID" value="CAI77636.1"/>
    <property type="molecule type" value="mRNA"/>
</dbReference>
<evidence type="ECO:0000256" key="10">
    <source>
        <dbReference type="SAM" id="SignalP"/>
    </source>
</evidence>
<comment type="function">
    <text evidence="1">VSG forms a coat on the surface of the parasite. The trypanosome evades the immune response of the host by expressing a series of antigenically distinct VSGs from an estimated 1000 VSG genes.</text>
</comment>
<evidence type="ECO:0000256" key="3">
    <source>
        <dbReference type="ARBA" id="ARBA00022475"/>
    </source>
</evidence>
<evidence type="ECO:0000256" key="5">
    <source>
        <dbReference type="ARBA" id="ARBA00022729"/>
    </source>
</evidence>
<dbReference type="GO" id="GO:0098552">
    <property type="term" value="C:side of membrane"/>
    <property type="evidence" value="ECO:0007669"/>
    <property type="project" value="UniProtKB-KW"/>
</dbReference>
<protein>
    <submittedName>
        <fullName evidence="13">Variant surface glycoprotein Buteba 3</fullName>
    </submittedName>
</protein>
<feature type="compositionally biased region" description="Low complexity" evidence="9">
    <location>
        <begin position="446"/>
        <end position="459"/>
    </location>
</feature>
<dbReference type="GO" id="GO:0005886">
    <property type="term" value="C:plasma membrane"/>
    <property type="evidence" value="ECO:0007669"/>
    <property type="project" value="UniProtKB-SubCell"/>
</dbReference>
<evidence type="ECO:0000256" key="9">
    <source>
        <dbReference type="SAM" id="MobiDB-lite"/>
    </source>
</evidence>
<gene>
    <name evidence="13" type="primary">VSG Buteba 3</name>
</gene>
<evidence type="ECO:0000256" key="7">
    <source>
        <dbReference type="ARBA" id="ARBA00023180"/>
    </source>
</evidence>
<dbReference type="Pfam" id="PF10659">
    <property type="entry name" value="Trypan_glycop_C"/>
    <property type="match status" value="1"/>
</dbReference>
<evidence type="ECO:0000259" key="12">
    <source>
        <dbReference type="Pfam" id="PF13206"/>
    </source>
</evidence>
<feature type="signal peptide" evidence="10">
    <location>
        <begin position="1"/>
        <end position="23"/>
    </location>
</feature>
<reference evidence="13" key="1">
    <citation type="journal article" date="2007" name="BMC Genomics">
        <title>Variant Surface Glycoprotein gene repertoires in Trypanosoma brucei have diverged to become strain-specific.</title>
        <authorList>
            <person name="Hutchinson C."/>
            <person name="Picozzi K."/>
            <person name="Jones N.G."/>
            <person name="Mott H."/>
            <person name="Sharma R."/>
            <person name="Welburn S.C."/>
            <person name="Carrington M."/>
        </authorList>
    </citation>
    <scope>NUCLEOTIDE SEQUENCE</scope>
    <source>
        <strain evidence="13">Buteba C135</strain>
    </source>
</reference>
<keyword evidence="5 10" id="KW-0732">Signal</keyword>
<dbReference type="Pfam" id="PF13206">
    <property type="entry name" value="VSG_B"/>
    <property type="match status" value="1"/>
</dbReference>
<evidence type="ECO:0000256" key="2">
    <source>
        <dbReference type="ARBA" id="ARBA00004609"/>
    </source>
</evidence>
<feature type="compositionally biased region" description="Basic and acidic residues" evidence="9">
    <location>
        <begin position="460"/>
        <end position="474"/>
    </location>
</feature>
<evidence type="ECO:0000256" key="8">
    <source>
        <dbReference type="ARBA" id="ARBA00023288"/>
    </source>
</evidence>
<keyword evidence="7" id="KW-0325">Glycoprotein</keyword>
<dbReference type="AlphaFoldDB" id="Q571X0"/>
<evidence type="ECO:0000256" key="6">
    <source>
        <dbReference type="ARBA" id="ARBA00023136"/>
    </source>
</evidence>
<feature type="domain" description="Trypanosome variant surface glycoprotein B-type N-terminal" evidence="12">
    <location>
        <begin position="20"/>
        <end position="370"/>
    </location>
</feature>
<evidence type="ECO:0000313" key="13">
    <source>
        <dbReference type="EMBL" id="CAI77636.1"/>
    </source>
</evidence>
<proteinExistence type="evidence at transcript level"/>
<feature type="compositionally biased region" description="Basic and acidic residues" evidence="9">
    <location>
        <begin position="420"/>
        <end position="440"/>
    </location>
</feature>
<evidence type="ECO:0000256" key="1">
    <source>
        <dbReference type="ARBA" id="ARBA00002523"/>
    </source>
</evidence>
<feature type="domain" description="Trypanosome variant surface glycoprotein C-terminal" evidence="11">
    <location>
        <begin position="406"/>
        <end position="508"/>
    </location>
</feature>
<keyword evidence="4" id="KW-0336">GPI-anchor</keyword>
<accession>Q571X0</accession>
<organism evidence="13">
    <name type="scientific">Trypanosoma brucei brucei</name>
    <dbReference type="NCBI Taxonomy" id="5702"/>
    <lineage>
        <taxon>Eukaryota</taxon>
        <taxon>Discoba</taxon>
        <taxon>Euglenozoa</taxon>
        <taxon>Kinetoplastea</taxon>
        <taxon>Metakinetoplastina</taxon>
        <taxon>Trypanosomatida</taxon>
        <taxon>Trypanosomatidae</taxon>
        <taxon>Trypanosoma</taxon>
    </lineage>
</organism>
<sequence length="509" mass="54420">MKLCIFCSVFIAVLQMVEIGASGAVTPGENAAEFAAVCSLVQFAKAKIPPASEPQEIQKIINTLSVINFTLMDEQTRSTVEKNKEKTWEQIQSEHTGETKYYGDHWDKWTRVAKLPPTDPEALALKDWERHRANENLKQQIKSLLHEALNLVKEAATFKEDLKAASLERLQELALYGSVGKSAELKSADDRKGYCGKGTTDGTAAGVGATDSLYATILCLCAGAATDNTVGKGCCLDCQSGANAAAWTAHSNGKDRAEFLASKCPAALIPEHPTTPELNHRLAAFYKLALGTTSTTQTIKYTVGKVSGTGEGGCDGEVTGTSGRCAKYTAQQILQDDASLKWRQSLKAAATLYDKQAQAKITTYRLADKLRLINATAAALYHTPLTQTQIQPMSRTDAATKPTTNCSEHKSSKTTCENTGKCEWEANPSDKSKGECKPKAGTETPAVGSGDGAAAGASATDKKCSEKKTEGECKDGCKWEGTECKDSSILVNKKFALSVVCAAFAVLLS</sequence>
<keyword evidence="6" id="KW-0472">Membrane</keyword>
<dbReference type="InterPro" id="IPR019609">
    <property type="entry name" value="Variant_surf_glycoprt_trypan_C"/>
</dbReference>
<evidence type="ECO:0000256" key="4">
    <source>
        <dbReference type="ARBA" id="ARBA00022622"/>
    </source>
</evidence>
<evidence type="ECO:0000259" key="11">
    <source>
        <dbReference type="Pfam" id="PF10659"/>
    </source>
</evidence>
<dbReference type="InterPro" id="IPR025932">
    <property type="entry name" value="Trypano_VSG_B_N_dom"/>
</dbReference>
<name>Q571X0_TRYBB</name>
<feature type="region of interest" description="Disordered" evidence="9">
    <location>
        <begin position="391"/>
        <end position="474"/>
    </location>
</feature>
<keyword evidence="3" id="KW-1003">Cell membrane</keyword>
<comment type="subcellular location">
    <subcellularLocation>
        <location evidence="2">Cell membrane</location>
        <topology evidence="2">Lipid-anchor</topology>
        <topology evidence="2">GPI-anchor</topology>
    </subcellularLocation>
</comment>
<feature type="chain" id="PRO_5004251047" evidence="10">
    <location>
        <begin position="24"/>
        <end position="509"/>
    </location>
</feature>
<keyword evidence="8" id="KW-0449">Lipoprotein</keyword>